<gene>
    <name evidence="1" type="ORF">CKAH01_09873</name>
</gene>
<evidence type="ECO:0000313" key="1">
    <source>
        <dbReference type="EMBL" id="KAK2729964.1"/>
    </source>
</evidence>
<comment type="caution">
    <text evidence="1">The sequence shown here is derived from an EMBL/GenBank/DDBJ whole genome shotgun (WGS) entry which is preliminary data.</text>
</comment>
<keyword evidence="2" id="KW-1185">Reference proteome</keyword>
<dbReference type="Proteomes" id="UP001281614">
    <property type="component" value="Unassembled WGS sequence"/>
</dbReference>
<organism evidence="1 2">
    <name type="scientific">Colletotrichum kahawae</name>
    <name type="common">Coffee berry disease fungus</name>
    <dbReference type="NCBI Taxonomy" id="34407"/>
    <lineage>
        <taxon>Eukaryota</taxon>
        <taxon>Fungi</taxon>
        <taxon>Dikarya</taxon>
        <taxon>Ascomycota</taxon>
        <taxon>Pezizomycotina</taxon>
        <taxon>Sordariomycetes</taxon>
        <taxon>Hypocreomycetidae</taxon>
        <taxon>Glomerellales</taxon>
        <taxon>Glomerellaceae</taxon>
        <taxon>Colletotrichum</taxon>
        <taxon>Colletotrichum gloeosporioides species complex</taxon>
    </lineage>
</organism>
<proteinExistence type="predicted"/>
<accession>A0AAD9XXD5</accession>
<evidence type="ECO:0000313" key="2">
    <source>
        <dbReference type="Proteomes" id="UP001281614"/>
    </source>
</evidence>
<protein>
    <submittedName>
        <fullName evidence="1">Uncharacterized protein</fullName>
    </submittedName>
</protein>
<reference evidence="1" key="1">
    <citation type="submission" date="2023-02" db="EMBL/GenBank/DDBJ databases">
        <title>Colletotrichum kahawae CIFC_Que2 genome sequencing and assembly.</title>
        <authorList>
            <person name="Baroncelli R."/>
        </authorList>
    </citation>
    <scope>NUCLEOTIDE SEQUENCE</scope>
    <source>
        <strain evidence="1">CIFC_Que2</strain>
    </source>
</reference>
<name>A0AAD9XXD5_COLKA</name>
<sequence length="100" mass="10624">MSIAITVLFHNEKDFQHDGKFYVNKDTPYKQHNRQGTEAAAAPHADFGHGVDGYAPLVTFGSSANLDNRDQIMSVSTGLGIAGGDLQAASPSSRSSSSVR</sequence>
<dbReference type="AlphaFoldDB" id="A0AAD9XXD5"/>
<dbReference type="EMBL" id="VYYT01000732">
    <property type="protein sequence ID" value="KAK2729964.1"/>
    <property type="molecule type" value="Genomic_DNA"/>
</dbReference>